<dbReference type="EMBL" id="WQLB01000026">
    <property type="protein sequence ID" value="MVN88345.1"/>
    <property type="molecule type" value="Genomic_DNA"/>
</dbReference>
<name>A0A7C9M852_9DEIO</name>
<dbReference type="Proteomes" id="UP000483286">
    <property type="component" value="Unassembled WGS sequence"/>
</dbReference>
<keyword evidence="2" id="KW-1185">Reference proteome</keyword>
<evidence type="ECO:0000313" key="1">
    <source>
        <dbReference type="EMBL" id="MVN88345.1"/>
    </source>
</evidence>
<gene>
    <name evidence="1" type="ORF">GO986_16490</name>
</gene>
<protein>
    <submittedName>
        <fullName evidence="1">Uncharacterized protein</fullName>
    </submittedName>
</protein>
<reference evidence="1 2" key="1">
    <citation type="submission" date="2019-12" db="EMBL/GenBank/DDBJ databases">
        <title>Deinococcus sp. HMF7620 Genome sequencing and assembly.</title>
        <authorList>
            <person name="Kang H."/>
            <person name="Kim H."/>
            <person name="Joh K."/>
        </authorList>
    </citation>
    <scope>NUCLEOTIDE SEQUENCE [LARGE SCALE GENOMIC DNA]</scope>
    <source>
        <strain evidence="1 2">HMF7620</strain>
    </source>
</reference>
<sequence length="115" mass="12245">MTAARLDAQQVKPLEFEEVGEVDERAKTVEFDQFKKAAPPTVTHHTPEHMAVSPPIRAATVPLTAARLNLIDRAALDMTRDLLVALGLPWLTPARAREVGAAARAGAVAALGGTE</sequence>
<proteinExistence type="predicted"/>
<dbReference type="RefSeq" id="WP_157460404.1">
    <property type="nucleotide sequence ID" value="NZ_WQLB01000026.1"/>
</dbReference>
<organism evidence="1 2">
    <name type="scientific">Deinococcus arboris</name>
    <dbReference type="NCBI Taxonomy" id="2682977"/>
    <lineage>
        <taxon>Bacteria</taxon>
        <taxon>Thermotogati</taxon>
        <taxon>Deinococcota</taxon>
        <taxon>Deinococci</taxon>
        <taxon>Deinococcales</taxon>
        <taxon>Deinococcaceae</taxon>
        <taxon>Deinococcus</taxon>
    </lineage>
</organism>
<comment type="caution">
    <text evidence="1">The sequence shown here is derived from an EMBL/GenBank/DDBJ whole genome shotgun (WGS) entry which is preliminary data.</text>
</comment>
<evidence type="ECO:0000313" key="2">
    <source>
        <dbReference type="Proteomes" id="UP000483286"/>
    </source>
</evidence>
<accession>A0A7C9M852</accession>
<dbReference type="AlphaFoldDB" id="A0A7C9M852"/>